<evidence type="ECO:0000256" key="6">
    <source>
        <dbReference type="SAM" id="Phobius"/>
    </source>
</evidence>
<dbReference type="GO" id="GO:0008270">
    <property type="term" value="F:zinc ion binding"/>
    <property type="evidence" value="ECO:0007669"/>
    <property type="project" value="UniProtKB-KW"/>
</dbReference>
<evidence type="ECO:0000313" key="8">
    <source>
        <dbReference type="EMBL" id="KAG0543316.1"/>
    </source>
</evidence>
<keyword evidence="2 4" id="KW-0863">Zinc-finger</keyword>
<keyword evidence="6" id="KW-1133">Transmembrane helix</keyword>
<feature type="region of interest" description="Disordered" evidence="5">
    <location>
        <begin position="1"/>
        <end position="21"/>
    </location>
</feature>
<dbReference type="InterPro" id="IPR010666">
    <property type="entry name" value="Znf_GRF"/>
</dbReference>
<keyword evidence="6" id="KW-0472">Membrane</keyword>
<evidence type="ECO:0000256" key="5">
    <source>
        <dbReference type="SAM" id="MobiDB-lite"/>
    </source>
</evidence>
<name>A0A921RNG4_SORBI</name>
<dbReference type="AlphaFoldDB" id="A0A921RNG4"/>
<keyword evidence="1" id="KW-0479">Metal-binding</keyword>
<organism evidence="8 9">
    <name type="scientific">Sorghum bicolor</name>
    <name type="common">Sorghum</name>
    <name type="synonym">Sorghum vulgare</name>
    <dbReference type="NCBI Taxonomy" id="4558"/>
    <lineage>
        <taxon>Eukaryota</taxon>
        <taxon>Viridiplantae</taxon>
        <taxon>Streptophyta</taxon>
        <taxon>Embryophyta</taxon>
        <taxon>Tracheophyta</taxon>
        <taxon>Spermatophyta</taxon>
        <taxon>Magnoliopsida</taxon>
        <taxon>Liliopsida</taxon>
        <taxon>Poales</taxon>
        <taxon>Poaceae</taxon>
        <taxon>PACMAD clade</taxon>
        <taxon>Panicoideae</taxon>
        <taxon>Andropogonodae</taxon>
        <taxon>Andropogoneae</taxon>
        <taxon>Sorghinae</taxon>
        <taxon>Sorghum</taxon>
    </lineage>
</organism>
<comment type="caution">
    <text evidence="8">The sequence shown here is derived from an EMBL/GenBank/DDBJ whole genome shotgun (WGS) entry which is preliminary data.</text>
</comment>
<keyword evidence="3" id="KW-0862">Zinc</keyword>
<sequence>MASTTSTACSSHQHEPPPVPFDPEYYNPTPCNCLCPDRKMAIQLVSWTPKNPVRRYTVCPNRYKNPNDSCKLFEWNDPEIPSHFQKVTLLQLKAKVTSLVNQIVSLEAQVAQMDELLKWKDASITNLQAEVVKKVEKVKTVEKVKKKVVKNGCCFPNSLVVFSFVVFLIACWCSLKLNDS</sequence>
<protein>
    <recommendedName>
        <fullName evidence="7">GRF-type domain-containing protein</fullName>
    </recommendedName>
</protein>
<evidence type="ECO:0000313" key="9">
    <source>
        <dbReference type="Proteomes" id="UP000807115"/>
    </source>
</evidence>
<gene>
    <name evidence="8" type="ORF">BDA96_02G179400</name>
</gene>
<dbReference type="EMBL" id="CM027681">
    <property type="protein sequence ID" value="KAG0543316.1"/>
    <property type="molecule type" value="Genomic_DNA"/>
</dbReference>
<reference evidence="8" key="1">
    <citation type="journal article" date="2019" name="BMC Genomics">
        <title>A new reference genome for Sorghum bicolor reveals high levels of sequence similarity between sweet and grain genotypes: implications for the genetics of sugar metabolism.</title>
        <authorList>
            <person name="Cooper E.A."/>
            <person name="Brenton Z.W."/>
            <person name="Flinn B.S."/>
            <person name="Jenkins J."/>
            <person name="Shu S."/>
            <person name="Flowers D."/>
            <person name="Luo F."/>
            <person name="Wang Y."/>
            <person name="Xia P."/>
            <person name="Barry K."/>
            <person name="Daum C."/>
            <person name="Lipzen A."/>
            <person name="Yoshinaga Y."/>
            <person name="Schmutz J."/>
            <person name="Saski C."/>
            <person name="Vermerris W."/>
            <person name="Kresovich S."/>
        </authorList>
    </citation>
    <scope>NUCLEOTIDE SEQUENCE</scope>
</reference>
<evidence type="ECO:0000256" key="3">
    <source>
        <dbReference type="ARBA" id="ARBA00022833"/>
    </source>
</evidence>
<dbReference type="Proteomes" id="UP000807115">
    <property type="component" value="Chromosome 2"/>
</dbReference>
<feature type="transmembrane region" description="Helical" evidence="6">
    <location>
        <begin position="155"/>
        <end position="175"/>
    </location>
</feature>
<evidence type="ECO:0000256" key="2">
    <source>
        <dbReference type="ARBA" id="ARBA00022771"/>
    </source>
</evidence>
<accession>A0A921RNG4</accession>
<reference evidence="8" key="2">
    <citation type="submission" date="2020-10" db="EMBL/GenBank/DDBJ databases">
        <authorList>
            <person name="Cooper E.A."/>
            <person name="Brenton Z.W."/>
            <person name="Flinn B.S."/>
            <person name="Jenkins J."/>
            <person name="Shu S."/>
            <person name="Flowers D."/>
            <person name="Luo F."/>
            <person name="Wang Y."/>
            <person name="Xia P."/>
            <person name="Barry K."/>
            <person name="Daum C."/>
            <person name="Lipzen A."/>
            <person name="Yoshinaga Y."/>
            <person name="Schmutz J."/>
            <person name="Saski C."/>
            <person name="Vermerris W."/>
            <person name="Kresovich S."/>
        </authorList>
    </citation>
    <scope>NUCLEOTIDE SEQUENCE</scope>
</reference>
<evidence type="ECO:0000256" key="1">
    <source>
        <dbReference type="ARBA" id="ARBA00022723"/>
    </source>
</evidence>
<keyword evidence="6" id="KW-0812">Transmembrane</keyword>
<evidence type="ECO:0000259" key="7">
    <source>
        <dbReference type="PROSITE" id="PS51999"/>
    </source>
</evidence>
<dbReference type="PROSITE" id="PS51999">
    <property type="entry name" value="ZF_GRF"/>
    <property type="match status" value="1"/>
</dbReference>
<feature type="compositionally biased region" description="Polar residues" evidence="5">
    <location>
        <begin position="1"/>
        <end position="11"/>
    </location>
</feature>
<proteinExistence type="predicted"/>
<evidence type="ECO:0000256" key="4">
    <source>
        <dbReference type="PROSITE-ProRule" id="PRU01343"/>
    </source>
</evidence>
<dbReference type="PANTHER" id="PTHR33248">
    <property type="entry name" value="ZINC ION-BINDING PROTEIN"/>
    <property type="match status" value="1"/>
</dbReference>
<feature type="domain" description="GRF-type" evidence="7">
    <location>
        <begin position="33"/>
        <end position="79"/>
    </location>
</feature>